<keyword evidence="3" id="KW-1185">Reference proteome</keyword>
<feature type="compositionally biased region" description="Acidic residues" evidence="1">
    <location>
        <begin position="151"/>
        <end position="160"/>
    </location>
</feature>
<comment type="caution">
    <text evidence="2">The sequence shown here is derived from an EMBL/GenBank/DDBJ whole genome shotgun (WGS) entry which is preliminary data.</text>
</comment>
<proteinExistence type="predicted"/>
<accession>A0A162CVI8</accession>
<feature type="compositionally biased region" description="Low complexity" evidence="1">
    <location>
        <begin position="15"/>
        <end position="24"/>
    </location>
</feature>
<feature type="compositionally biased region" description="Basic and acidic residues" evidence="1">
    <location>
        <begin position="102"/>
        <end position="125"/>
    </location>
</feature>
<sequence length="196" mass="22269">TPTPTVPFPQENDESSSSVTAASSNPVQYYEQQDHLPLHFVSCTPSPTISVPEQNVDSSSSVVRHFAPCDLLPIPKVPQRGQRMLKSNKRLASARNLTSNHELQKSKEAYEEKLRKETKKQEAALKKANNQAKNKEPIVRKTKPKKKADKEDIDVQDNEEIFCLRNDNEYLPPQRTTPQPKRQRISRVAESKLISQ</sequence>
<feature type="region of interest" description="Disordered" evidence="1">
    <location>
        <begin position="94"/>
        <end position="196"/>
    </location>
</feature>
<feature type="non-terminal residue" evidence="2">
    <location>
        <position position="1"/>
    </location>
</feature>
<dbReference type="Proteomes" id="UP000076858">
    <property type="component" value="Unassembled WGS sequence"/>
</dbReference>
<organism evidence="2 3">
    <name type="scientific">Daphnia magna</name>
    <dbReference type="NCBI Taxonomy" id="35525"/>
    <lineage>
        <taxon>Eukaryota</taxon>
        <taxon>Metazoa</taxon>
        <taxon>Ecdysozoa</taxon>
        <taxon>Arthropoda</taxon>
        <taxon>Crustacea</taxon>
        <taxon>Branchiopoda</taxon>
        <taxon>Diplostraca</taxon>
        <taxon>Cladocera</taxon>
        <taxon>Anomopoda</taxon>
        <taxon>Daphniidae</taxon>
        <taxon>Daphnia</taxon>
    </lineage>
</organism>
<reference evidence="2 3" key="1">
    <citation type="submission" date="2016-03" db="EMBL/GenBank/DDBJ databases">
        <title>EvidentialGene: Evidence-directed Construction of Genes on Genomes.</title>
        <authorList>
            <person name="Gilbert D.G."/>
            <person name="Choi J.-H."/>
            <person name="Mockaitis K."/>
            <person name="Colbourne J."/>
            <person name="Pfrender M."/>
        </authorList>
    </citation>
    <scope>NUCLEOTIDE SEQUENCE [LARGE SCALE GENOMIC DNA]</scope>
    <source>
        <strain evidence="2 3">Xinb3</strain>
        <tissue evidence="2">Complete organism</tissue>
    </source>
</reference>
<evidence type="ECO:0000256" key="1">
    <source>
        <dbReference type="SAM" id="MobiDB-lite"/>
    </source>
</evidence>
<evidence type="ECO:0000313" key="3">
    <source>
        <dbReference type="Proteomes" id="UP000076858"/>
    </source>
</evidence>
<evidence type="ECO:0000313" key="2">
    <source>
        <dbReference type="EMBL" id="KZR99773.1"/>
    </source>
</evidence>
<dbReference type="AlphaFoldDB" id="A0A162CVI8"/>
<dbReference type="EMBL" id="LRGB01012668">
    <property type="protein sequence ID" value="KZR99773.1"/>
    <property type="molecule type" value="Genomic_DNA"/>
</dbReference>
<gene>
    <name evidence="2" type="ORF">APZ42_004233</name>
</gene>
<feature type="region of interest" description="Disordered" evidence="1">
    <location>
        <begin position="1"/>
        <end position="25"/>
    </location>
</feature>
<name>A0A162CVI8_9CRUS</name>
<protein>
    <submittedName>
        <fullName evidence="2">Uncharacterized protein</fullName>
    </submittedName>
</protein>